<evidence type="ECO:0000259" key="7">
    <source>
        <dbReference type="PROSITE" id="PS51387"/>
    </source>
</evidence>
<feature type="compositionally biased region" description="Polar residues" evidence="6">
    <location>
        <begin position="749"/>
        <end position="761"/>
    </location>
</feature>
<dbReference type="InterPro" id="IPR016169">
    <property type="entry name" value="FAD-bd_PCMH_sub2"/>
</dbReference>
<keyword evidence="9" id="KW-1185">Reference proteome</keyword>
<evidence type="ECO:0000256" key="3">
    <source>
        <dbReference type="ARBA" id="ARBA00022630"/>
    </source>
</evidence>
<evidence type="ECO:0000313" key="9">
    <source>
        <dbReference type="Proteomes" id="UP000193986"/>
    </source>
</evidence>
<evidence type="ECO:0000256" key="4">
    <source>
        <dbReference type="ARBA" id="ARBA00022827"/>
    </source>
</evidence>
<sequence length="790" mass="84299">MTPNLPPEMLPDTPPAEGLVKPYPFTAHEPTPLPADLNEEIILAQLREVLGSTGGVQVFGREESEFKASITILNGAAKSHAVALVKPRNANHVSETIIFCRTRNLQLSVRAGGTGVHGWSIAGHVILDLSLLDTVTSAIPSTATSLQASFERLSLKRGSSSTQGSAPKRPSLTGSHGQDSAIKRSAHDMSDGDEDESGKRTRIHTAGDDGPSRSSGSDTGMSRGSSSEPRSSRSGDGHASTPITSGSDSGRDLKAEASGSYTVPPAPGVRMTYVNPSPTTTATSYPFVQAAFGAPSSSSSSWSHSFDHTSLAGSQRLLLNTNPDPPPYTIVTFGAGVKSKQLDSATAASQYGAYHVPTSAFPVGSGQFLLGGFGFIGRKHGLAMDNVVEAEVVLADGRIVWVGQGGKHGGEWKEDEDPEDVWWALRGAGTALGVVTRFRAKAYYLPSVFAGNFIYLFEKSSTPSLMRHIRDCIKGSPRTTYCNMILTAGPPNAPAIVVIQMCFSGSRSEGEMYVQAISSWDGGRCLFQDFSERTFERQQTAVEEVLKGGQGRKWFIKSDMLLSLTDEIIDETCARFNEVPDGCTWLFEYTGGGAVGDIKDSVFPPSHRDAAFTVAALHQWGHTEPPVEDTRCVTTAEDWINEVIHPNSPGGPLPCFLQSARGADVASAYGESWPRLKKIKSQFDPEGFFIHCAWPSGEESQLDTDTDTDKAIAVKPRIDKGKGKASGESDNIQEEKEESSIGVGVGNPALSTPSRPPSSSAIEAAREFPAFQRESALIVDPVKGGDSDVM</sequence>
<dbReference type="Pfam" id="PF01565">
    <property type="entry name" value="FAD_binding_4"/>
    <property type="match status" value="1"/>
</dbReference>
<keyword evidence="3" id="KW-0285">Flavoprotein</keyword>
<comment type="cofactor">
    <cofactor evidence="1">
        <name>FAD</name>
        <dbReference type="ChEBI" id="CHEBI:57692"/>
    </cofactor>
</comment>
<dbReference type="PROSITE" id="PS51387">
    <property type="entry name" value="FAD_PCMH"/>
    <property type="match status" value="1"/>
</dbReference>
<dbReference type="InterPro" id="IPR016166">
    <property type="entry name" value="FAD-bd_PCMH"/>
</dbReference>
<evidence type="ECO:0000313" key="8">
    <source>
        <dbReference type="EMBL" id="ORY25643.1"/>
    </source>
</evidence>
<keyword evidence="5" id="KW-0560">Oxidoreductase</keyword>
<dbReference type="Proteomes" id="UP000193986">
    <property type="component" value="Unassembled WGS sequence"/>
</dbReference>
<feature type="compositionally biased region" description="Basic and acidic residues" evidence="6">
    <location>
        <begin position="181"/>
        <end position="190"/>
    </location>
</feature>
<dbReference type="PANTHER" id="PTHR42973:SF39">
    <property type="entry name" value="FAD-BINDING PCMH-TYPE DOMAIN-CONTAINING PROTEIN"/>
    <property type="match status" value="1"/>
</dbReference>
<organism evidence="8 9">
    <name type="scientific">Naematelia encephala</name>
    <dbReference type="NCBI Taxonomy" id="71784"/>
    <lineage>
        <taxon>Eukaryota</taxon>
        <taxon>Fungi</taxon>
        <taxon>Dikarya</taxon>
        <taxon>Basidiomycota</taxon>
        <taxon>Agaricomycotina</taxon>
        <taxon>Tremellomycetes</taxon>
        <taxon>Tremellales</taxon>
        <taxon>Naemateliaceae</taxon>
        <taxon>Naematelia</taxon>
    </lineage>
</organism>
<evidence type="ECO:0000256" key="6">
    <source>
        <dbReference type="SAM" id="MobiDB-lite"/>
    </source>
</evidence>
<dbReference type="Gene3D" id="3.40.462.20">
    <property type="match status" value="1"/>
</dbReference>
<dbReference type="InterPro" id="IPR036318">
    <property type="entry name" value="FAD-bd_PCMH-like_sf"/>
</dbReference>
<feature type="compositionally biased region" description="Basic and acidic residues" evidence="6">
    <location>
        <begin position="715"/>
        <end position="727"/>
    </location>
</feature>
<dbReference type="InParanoid" id="A0A1Y2ASU4"/>
<dbReference type="PANTHER" id="PTHR42973">
    <property type="entry name" value="BINDING OXIDOREDUCTASE, PUTATIVE (AFU_ORTHOLOGUE AFUA_1G17690)-RELATED"/>
    <property type="match status" value="1"/>
</dbReference>
<evidence type="ECO:0000256" key="2">
    <source>
        <dbReference type="ARBA" id="ARBA00005466"/>
    </source>
</evidence>
<protein>
    <recommendedName>
        <fullName evidence="7">FAD-binding PCMH-type domain-containing protein</fullName>
    </recommendedName>
</protein>
<feature type="region of interest" description="Disordered" evidence="6">
    <location>
        <begin position="715"/>
        <end position="762"/>
    </location>
</feature>
<name>A0A1Y2ASU4_9TREE</name>
<dbReference type="Gene3D" id="3.30.43.10">
    <property type="entry name" value="Uridine Diphospho-n-acetylenolpyruvylglucosamine Reductase, domain 2"/>
    <property type="match status" value="1"/>
</dbReference>
<feature type="domain" description="FAD-binding PCMH-type" evidence="7">
    <location>
        <begin position="266"/>
        <end position="445"/>
    </location>
</feature>
<dbReference type="SUPFAM" id="SSF56176">
    <property type="entry name" value="FAD-binding/transporter-associated domain-like"/>
    <property type="match status" value="2"/>
</dbReference>
<dbReference type="OrthoDB" id="9996127at2759"/>
<evidence type="ECO:0000256" key="5">
    <source>
        <dbReference type="ARBA" id="ARBA00023002"/>
    </source>
</evidence>
<keyword evidence="4" id="KW-0274">FAD</keyword>
<accession>A0A1Y2ASU4</accession>
<feature type="compositionally biased region" description="Low complexity" evidence="6">
    <location>
        <begin position="212"/>
        <end position="229"/>
    </location>
</feature>
<gene>
    <name evidence="8" type="ORF">BCR39DRAFT_543520</name>
</gene>
<dbReference type="AlphaFoldDB" id="A0A1Y2ASU4"/>
<dbReference type="GO" id="GO:0016491">
    <property type="term" value="F:oxidoreductase activity"/>
    <property type="evidence" value="ECO:0007669"/>
    <property type="project" value="UniProtKB-KW"/>
</dbReference>
<reference evidence="8 9" key="1">
    <citation type="submission" date="2016-07" db="EMBL/GenBank/DDBJ databases">
        <title>Pervasive Adenine N6-methylation of Active Genes in Fungi.</title>
        <authorList>
            <consortium name="DOE Joint Genome Institute"/>
            <person name="Mondo S.J."/>
            <person name="Dannebaum R.O."/>
            <person name="Kuo R.C."/>
            <person name="Labutti K."/>
            <person name="Haridas S."/>
            <person name="Kuo A."/>
            <person name="Salamov A."/>
            <person name="Ahrendt S.R."/>
            <person name="Lipzen A."/>
            <person name="Sullivan W."/>
            <person name="Andreopoulos W.B."/>
            <person name="Clum A."/>
            <person name="Lindquist E."/>
            <person name="Daum C."/>
            <person name="Ramamoorthy G.K."/>
            <person name="Gryganskyi A."/>
            <person name="Culley D."/>
            <person name="Magnuson J.K."/>
            <person name="James T.Y."/>
            <person name="O'Malley M.A."/>
            <person name="Stajich J.E."/>
            <person name="Spatafora J.W."/>
            <person name="Visel A."/>
            <person name="Grigoriev I.V."/>
        </authorList>
    </citation>
    <scope>NUCLEOTIDE SEQUENCE [LARGE SCALE GENOMIC DNA]</scope>
    <source>
        <strain evidence="8 9">68-887.2</strain>
    </source>
</reference>
<proteinExistence type="inferred from homology"/>
<dbReference type="Gene3D" id="3.30.465.10">
    <property type="match status" value="1"/>
</dbReference>
<dbReference type="STRING" id="71784.A0A1Y2ASU4"/>
<dbReference type="EMBL" id="MCFC01000055">
    <property type="protein sequence ID" value="ORY25643.1"/>
    <property type="molecule type" value="Genomic_DNA"/>
</dbReference>
<comment type="similarity">
    <text evidence="2">Belongs to the oxygen-dependent FAD-linked oxidoreductase family.</text>
</comment>
<feature type="region of interest" description="Disordered" evidence="6">
    <location>
        <begin position="154"/>
        <end position="272"/>
    </location>
</feature>
<dbReference type="InterPro" id="IPR016167">
    <property type="entry name" value="FAD-bd_PCMH_sub1"/>
</dbReference>
<comment type="caution">
    <text evidence="8">The sequence shown here is derived from an EMBL/GenBank/DDBJ whole genome shotgun (WGS) entry which is preliminary data.</text>
</comment>
<dbReference type="InterPro" id="IPR006094">
    <property type="entry name" value="Oxid_FAD_bind_N"/>
</dbReference>
<evidence type="ECO:0000256" key="1">
    <source>
        <dbReference type="ARBA" id="ARBA00001974"/>
    </source>
</evidence>
<dbReference type="InterPro" id="IPR050416">
    <property type="entry name" value="FAD-linked_Oxidoreductase"/>
</dbReference>
<dbReference type="GO" id="GO:0071949">
    <property type="term" value="F:FAD binding"/>
    <property type="evidence" value="ECO:0007669"/>
    <property type="project" value="InterPro"/>
</dbReference>